<dbReference type="InterPro" id="IPR012337">
    <property type="entry name" value="RNaseH-like_sf"/>
</dbReference>
<dbReference type="InterPro" id="IPR015378">
    <property type="entry name" value="Transposase-like_Mu_C"/>
</dbReference>
<dbReference type="Proteomes" id="UP000273143">
    <property type="component" value="Chromosome"/>
</dbReference>
<reference evidence="3" key="1">
    <citation type="submission" date="2018-06" db="EMBL/GenBank/DDBJ databases">
        <title>Complete genome of Pseudomonas insecticola strain QZS01.</title>
        <authorList>
            <person name="Wang J."/>
            <person name="Su Q."/>
        </authorList>
    </citation>
    <scope>NUCLEOTIDE SEQUENCE [LARGE SCALE GENOMIC DNA]</scope>
    <source>
        <strain evidence="3">QZS01</strain>
    </source>
</reference>
<name>A0A451EP12_9GAMM</name>
<evidence type="ECO:0000313" key="2">
    <source>
        <dbReference type="EMBL" id="AZS51523.1"/>
    </source>
</evidence>
<dbReference type="InterPro" id="IPR036397">
    <property type="entry name" value="RNaseH_sf"/>
</dbReference>
<feature type="domain" description="Integrase catalytic" evidence="1">
    <location>
        <begin position="261"/>
        <end position="456"/>
    </location>
</feature>
<evidence type="ECO:0000313" key="3">
    <source>
        <dbReference type="Proteomes" id="UP000273143"/>
    </source>
</evidence>
<gene>
    <name evidence="2" type="ORF">DM558_12420</name>
</gene>
<dbReference type="GO" id="GO:0003676">
    <property type="term" value="F:nucleic acid binding"/>
    <property type="evidence" value="ECO:0007669"/>
    <property type="project" value="InterPro"/>
</dbReference>
<dbReference type="Pfam" id="PF09299">
    <property type="entry name" value="Mu-transpos_C"/>
    <property type="match status" value="1"/>
</dbReference>
<dbReference type="AlphaFoldDB" id="A0A451EP12"/>
<dbReference type="SUPFAM" id="SSF53098">
    <property type="entry name" value="Ribonuclease H-like"/>
    <property type="match status" value="1"/>
</dbReference>
<dbReference type="GO" id="GO:0015074">
    <property type="term" value="P:DNA integration"/>
    <property type="evidence" value="ECO:0007669"/>
    <property type="project" value="InterPro"/>
</dbReference>
<protein>
    <submittedName>
        <fullName evidence="2">Integrase</fullName>
    </submittedName>
</protein>
<organism evidence="2 3">
    <name type="scientific">Entomomonas moraniae</name>
    <dbReference type="NCBI Taxonomy" id="2213226"/>
    <lineage>
        <taxon>Bacteria</taxon>
        <taxon>Pseudomonadati</taxon>
        <taxon>Pseudomonadota</taxon>
        <taxon>Gammaproteobacteria</taxon>
        <taxon>Pseudomonadales</taxon>
        <taxon>Pseudomonadaceae</taxon>
        <taxon>Entomomonas</taxon>
    </lineage>
</organism>
<proteinExistence type="predicted"/>
<dbReference type="Gene3D" id="3.30.420.10">
    <property type="entry name" value="Ribonuclease H-like superfamily/Ribonuclease H"/>
    <property type="match status" value="1"/>
</dbReference>
<dbReference type="EMBL" id="CP029822">
    <property type="protein sequence ID" value="AZS51523.1"/>
    <property type="molecule type" value="Genomic_DNA"/>
</dbReference>
<dbReference type="RefSeq" id="WP_127164273.1">
    <property type="nucleotide sequence ID" value="NZ_CP029822.1"/>
</dbReference>
<evidence type="ECO:0000259" key="1">
    <source>
        <dbReference type="PROSITE" id="PS50994"/>
    </source>
</evidence>
<dbReference type="PROSITE" id="PS50994">
    <property type="entry name" value="INTEGRASE"/>
    <property type="match status" value="1"/>
</dbReference>
<dbReference type="InterPro" id="IPR001584">
    <property type="entry name" value="Integrase_cat-core"/>
</dbReference>
<keyword evidence="3" id="KW-1185">Reference proteome</keyword>
<sequence>MKIASLQVGQALILDQEHCTIVRITENDLCSLERTKDRAILTRTKAELINLFLIEKVVFQGKETDKKPTDTNKQAMDLKTLPEKQQIIALKRYEYIKEAEKQHLEPCCVGLESIIAKVSQQLADNNPPSPITVYRWWQRWRKGDRNITSLVNYQRGSKGHRKFNDQFKALFNELLEAIYLKREKCTRQSFHLALCHKIKQHNQITREPINIPSQATSYRMLDNVDKYTVMAAKYGRRKAEQYFRTVGKGIVPEYILERVEVDHTPLDVMVVDEITGLVIGRPYLTCLFEVKARMPLGIEIGFEPPSYLSVIRALRQAILPKESISQCYLEIKNTWPAFGIPNTLVCDNGLEFHSAQLTRVCAELNIELIYCPKQQPNYKGSVERFLGTLNNQVCHQLKGTTFSNINQRGDYNSAQEACITLEQLKEIIYQWLIDDYCQSPHKALTANPLIAWQEGLKQTEPSLPESKQALELILSHEVKRKLSHQGIQFLQLFYNTEELRTIRIRYGNQSSVTIRVNLENLGKIWVYDQYSGQYLIIPCTEPEYAEGITLRQHKAVLKERIAHKHDRIDTESLFQQKEALRHKIQQANQTNSLRKRTRAKRLNTPALKAAYDINVDQLPNIPKAEAGFLLDDLDIPDFAIMPPHEDQ</sequence>
<accession>A0A451EP12</accession>
<dbReference type="KEGG" id="emo:DM558_12420"/>